<dbReference type="Proteomes" id="UP000185744">
    <property type="component" value="Unassembled WGS sequence"/>
</dbReference>
<dbReference type="AlphaFoldDB" id="A0A1Q6DWS4"/>
<protein>
    <submittedName>
        <fullName evidence="1">CRISPR associated protein, RAMP family Cas5 group</fullName>
    </submittedName>
</protein>
<reference evidence="1" key="1">
    <citation type="submission" date="2016-12" db="EMBL/GenBank/DDBJ databases">
        <title>Discovery of methanogenic haloarchaea.</title>
        <authorList>
            <person name="Sorokin D.Y."/>
            <person name="Makarova K.S."/>
            <person name="Abbas B."/>
            <person name="Ferrer M."/>
            <person name="Golyshin P.N."/>
        </authorList>
    </citation>
    <scope>NUCLEOTIDE SEQUENCE [LARGE SCALE GENOMIC DNA]</scope>
    <source>
        <strain evidence="1">HMET1</strain>
    </source>
</reference>
<accession>A0A1Q6DWS4</accession>
<dbReference type="InParanoid" id="A0A1Q6DWS4"/>
<sequence length="235" mass="27314">MSISVKKATIEVKDPVYFSGKEMNKRVSSGRYLHNYALTYSILNASGNFSKLTEYTKKWEKPSGEGPKYKEDLRRLNFYVFPAKPVDINFSTEIVNTTSEEYHEEVTARRGKRFFTSHKLQRIDIGSKFETFILSREEFDFPSRTRLGKFMSKVRLKTVDRDFERENTNTEKKLTSVLNAFDLSEEFEQNTKKIKIKRMRPTPLITSAVFNGDMIVTEEGGVLPLNVGYLKKKKD</sequence>
<proteinExistence type="predicted"/>
<evidence type="ECO:0000313" key="1">
    <source>
        <dbReference type="EMBL" id="OKY78803.1"/>
    </source>
</evidence>
<organism evidence="1 2">
    <name type="scientific">Methanohalarchaeum thermophilum</name>
    <dbReference type="NCBI Taxonomy" id="1903181"/>
    <lineage>
        <taxon>Archaea</taxon>
        <taxon>Methanobacteriati</taxon>
        <taxon>Methanobacteriota</taxon>
        <taxon>Methanonatronarchaeia</taxon>
        <taxon>Methanonatronarchaeales</taxon>
        <taxon>Methanonatronarchaeaceae</taxon>
        <taxon>Candidatus Methanohalarchaeum</taxon>
    </lineage>
</organism>
<dbReference type="STRING" id="1903181.BTN85_1306"/>
<evidence type="ECO:0000313" key="2">
    <source>
        <dbReference type="Proteomes" id="UP000185744"/>
    </source>
</evidence>
<dbReference type="InterPro" id="IPR017576">
    <property type="entry name" value="CRISPR-assoc_prot_Csc1"/>
</dbReference>
<name>A0A1Q6DWS4_METT1</name>
<dbReference type="Pfam" id="PF26241">
    <property type="entry name" value="Cas_Csc1"/>
    <property type="match status" value="1"/>
</dbReference>
<keyword evidence="2" id="KW-1185">Reference proteome</keyword>
<dbReference type="EMBL" id="MSDW01000001">
    <property type="protein sequence ID" value="OKY78803.1"/>
    <property type="molecule type" value="Genomic_DNA"/>
</dbReference>
<comment type="caution">
    <text evidence="1">The sequence shown here is derived from an EMBL/GenBank/DDBJ whole genome shotgun (WGS) entry which is preliminary data.</text>
</comment>
<gene>
    <name evidence="1" type="ORF">BTN85_1306</name>
</gene>
<dbReference type="NCBIfam" id="TIGR03159">
    <property type="entry name" value="cas_Csc1"/>
    <property type="match status" value="1"/>
</dbReference>